<dbReference type="RefSeq" id="WP_279533448.1">
    <property type="nucleotide sequence ID" value="NZ_CP104579.1"/>
</dbReference>
<dbReference type="GO" id="GO:1901135">
    <property type="term" value="P:carbohydrate derivative metabolic process"/>
    <property type="evidence" value="ECO:0007669"/>
    <property type="project" value="UniProtKB-ARBA"/>
</dbReference>
<dbReference type="Gene3D" id="3.40.50.2000">
    <property type="entry name" value="Glycogen Phosphorylase B"/>
    <property type="match status" value="2"/>
</dbReference>
<dbReference type="InterPro" id="IPR001296">
    <property type="entry name" value="Glyco_trans_1"/>
</dbReference>
<reference evidence="3" key="1">
    <citation type="submission" date="2022-09" db="EMBL/GenBank/DDBJ databases">
        <title>Intensive care unit water sources are persistently colonized with multi-drug resistant bacteria and are the site of extensive horizontal gene transfer of antibiotic resistance genes.</title>
        <authorList>
            <person name="Diorio-Toth L."/>
        </authorList>
    </citation>
    <scope>NUCLEOTIDE SEQUENCE</scope>
    <source>
        <strain evidence="3">GD03704</strain>
    </source>
</reference>
<sequence>MKVLHFYKTYYPDSYGGVQQVIYQLAEGTAEYGVESDVLFLSQSEERYAVPMGHHHIHSSRLNFEVASTGFSWEVIARFRKIAAQADIIHYHFPWPFMDLVHFVSGVKKSVVVSYHSDIVKQKYLLQLYKPLMHLFLRRADAIVAASPAYIEHSSVLKQYREKTHVITYGLDESSYPVADAALLDSWRAKLPERFFLFVGAFRYYKGLHFLLQAAARNGLPVVLVGADGVEAELRQQALDLGLSNIIFTGALSDADKVALLQLCTAFVFPSYLPSEAFGISLLEAAMYSKPMISCEIGTGTTYINIANETGLVVPPANVQALADAMQKLWDSPALCERFGQNARTRFEQQFTSAGMAKSCADLYTNLLTS</sequence>
<proteinExistence type="predicted"/>
<dbReference type="Pfam" id="PF13439">
    <property type="entry name" value="Glyco_transf_4"/>
    <property type="match status" value="1"/>
</dbReference>
<dbReference type="CDD" id="cd03795">
    <property type="entry name" value="GT4_WfcD-like"/>
    <property type="match status" value="1"/>
</dbReference>
<dbReference type="AlphaFoldDB" id="A0AA42QFK4"/>
<gene>
    <name evidence="3" type="ORF">N5J11_21530</name>
</gene>
<dbReference type="GO" id="GO:0016757">
    <property type="term" value="F:glycosyltransferase activity"/>
    <property type="evidence" value="ECO:0007669"/>
    <property type="project" value="InterPro"/>
</dbReference>
<dbReference type="PANTHER" id="PTHR12526:SF627">
    <property type="entry name" value="D-RHAMNOSYLTRANSFERASE WBPZ"/>
    <property type="match status" value="1"/>
</dbReference>
<organism evidence="3 4">
    <name type="scientific">Ectopseudomonas oleovorans</name>
    <name type="common">Pseudomonas oleovorans</name>
    <dbReference type="NCBI Taxonomy" id="301"/>
    <lineage>
        <taxon>Bacteria</taxon>
        <taxon>Pseudomonadati</taxon>
        <taxon>Pseudomonadota</taxon>
        <taxon>Gammaproteobacteria</taxon>
        <taxon>Pseudomonadales</taxon>
        <taxon>Pseudomonadaceae</taxon>
        <taxon>Ectopseudomonas</taxon>
    </lineage>
</organism>
<name>A0AA42QFK4_ECTOL</name>
<evidence type="ECO:0000259" key="2">
    <source>
        <dbReference type="Pfam" id="PF13439"/>
    </source>
</evidence>
<dbReference type="Proteomes" id="UP001161697">
    <property type="component" value="Unassembled WGS sequence"/>
</dbReference>
<feature type="domain" description="Glycosyl transferase family 1" evidence="1">
    <location>
        <begin position="189"/>
        <end position="345"/>
    </location>
</feature>
<comment type="caution">
    <text evidence="3">The sequence shown here is derived from an EMBL/GenBank/DDBJ whole genome shotgun (WGS) entry which is preliminary data.</text>
</comment>
<dbReference type="SUPFAM" id="SSF53756">
    <property type="entry name" value="UDP-Glycosyltransferase/glycogen phosphorylase"/>
    <property type="match status" value="1"/>
</dbReference>
<evidence type="ECO:0000313" key="4">
    <source>
        <dbReference type="Proteomes" id="UP001161697"/>
    </source>
</evidence>
<dbReference type="InterPro" id="IPR028098">
    <property type="entry name" value="Glyco_trans_4-like_N"/>
</dbReference>
<evidence type="ECO:0000313" key="3">
    <source>
        <dbReference type="EMBL" id="MDH1341706.1"/>
    </source>
</evidence>
<dbReference type="EMBL" id="JAOCJE010000001">
    <property type="protein sequence ID" value="MDH1341706.1"/>
    <property type="molecule type" value="Genomic_DNA"/>
</dbReference>
<dbReference type="PANTHER" id="PTHR12526">
    <property type="entry name" value="GLYCOSYLTRANSFERASE"/>
    <property type="match status" value="1"/>
</dbReference>
<feature type="domain" description="Glycosyltransferase subfamily 4-like N-terminal" evidence="2">
    <location>
        <begin position="15"/>
        <end position="173"/>
    </location>
</feature>
<evidence type="ECO:0000259" key="1">
    <source>
        <dbReference type="Pfam" id="PF00534"/>
    </source>
</evidence>
<accession>A0AA42QFK4</accession>
<dbReference type="Pfam" id="PF00534">
    <property type="entry name" value="Glycos_transf_1"/>
    <property type="match status" value="1"/>
</dbReference>
<protein>
    <submittedName>
        <fullName evidence="3">Glycosyltransferase family 4 protein</fullName>
    </submittedName>
</protein>